<feature type="region of interest" description="Disordered" evidence="1">
    <location>
        <begin position="107"/>
        <end position="174"/>
    </location>
</feature>
<feature type="compositionally biased region" description="Low complexity" evidence="1">
    <location>
        <begin position="153"/>
        <end position="169"/>
    </location>
</feature>
<keyword evidence="3" id="KW-1185">Reference proteome</keyword>
<gene>
    <name evidence="2" type="ORF">TWF481_003219</name>
</gene>
<evidence type="ECO:0000313" key="2">
    <source>
        <dbReference type="EMBL" id="KAK6495193.1"/>
    </source>
</evidence>
<protein>
    <submittedName>
        <fullName evidence="2">Uncharacterized protein</fullName>
    </submittedName>
</protein>
<name>A0AAV9VQN3_9PEZI</name>
<organism evidence="2 3">
    <name type="scientific">Arthrobotrys musiformis</name>
    <dbReference type="NCBI Taxonomy" id="47236"/>
    <lineage>
        <taxon>Eukaryota</taxon>
        <taxon>Fungi</taxon>
        <taxon>Dikarya</taxon>
        <taxon>Ascomycota</taxon>
        <taxon>Pezizomycotina</taxon>
        <taxon>Orbiliomycetes</taxon>
        <taxon>Orbiliales</taxon>
        <taxon>Orbiliaceae</taxon>
        <taxon>Arthrobotrys</taxon>
    </lineage>
</organism>
<comment type="caution">
    <text evidence="2">The sequence shown here is derived from an EMBL/GenBank/DDBJ whole genome shotgun (WGS) entry which is preliminary data.</text>
</comment>
<reference evidence="2 3" key="1">
    <citation type="submission" date="2023-08" db="EMBL/GenBank/DDBJ databases">
        <authorList>
            <person name="Palmer J.M."/>
        </authorList>
    </citation>
    <scope>NUCLEOTIDE SEQUENCE [LARGE SCALE GENOMIC DNA]</scope>
    <source>
        <strain evidence="2 3">TWF481</strain>
    </source>
</reference>
<proteinExistence type="predicted"/>
<dbReference type="Proteomes" id="UP001370758">
    <property type="component" value="Unassembled WGS sequence"/>
</dbReference>
<accession>A0AAV9VQN3</accession>
<feature type="compositionally biased region" description="Gly residues" evidence="1">
    <location>
        <begin position="116"/>
        <end position="133"/>
    </location>
</feature>
<dbReference type="EMBL" id="JAVHJL010000013">
    <property type="protein sequence ID" value="KAK6495193.1"/>
    <property type="molecule type" value="Genomic_DNA"/>
</dbReference>
<evidence type="ECO:0000313" key="3">
    <source>
        <dbReference type="Proteomes" id="UP001370758"/>
    </source>
</evidence>
<evidence type="ECO:0000256" key="1">
    <source>
        <dbReference type="SAM" id="MobiDB-lite"/>
    </source>
</evidence>
<dbReference type="AlphaFoldDB" id="A0AAV9VQN3"/>
<sequence length="771" mass="83167">MKVYPATTLYGPGAFGPIGCIWASLIRMAVSRQVIVTETRSTSVIIYTTVQITSTVTSSCGPNSSNTSRLPFCSQVVWTPISDIGLGSSSFGSFALAGTAASPQPLIQSNSLGAQTSGGQGVEGGGSSTGGGSLSQVSSAAKLGQPQTASSVQADQSTAAGAADAPATPYSSPFPIGGRGKLRNLAVELSPGGLVIFREASDSPQEFINDEAGYIRPVSNPDLVLYIHYDNGTDLNQRGEGVFRNSSGTVLNSVRAKAQNSTDSYDIENTFIVDESGIRLRGTNDHAEYLFYIGDYESDNQRYRDRVLKLIAAPVTQTVDLEKYKVEEVTLLPFIVRSTGTAATESGADTSESVNGNEGASAAAASISSLYEIITASSLIPFCSEYLSHTTITHTKPAASHLSYLPSVSTSIPTETSVEKVAVSTTTVTVESGVTTKPWPIITSLADGGSDEEINYGSDTNVYPEGEATIFRRYPLPRHLKRSFDIPDILSIYNPSQISEGCSEVIYKTHHSTLAGEISTHAPSMTVVVVSGSTLTYQIDSVETFTTTIPSVTITPTPMSGRILMYDRGEYSTDPGSLSATYLAPTTIHTSISKPTVVAELARADSGSVFHLDGFGRLYSIHPYTGFAFYWAEKVKEGGREEIAKLGVGDFVLVPEQEIDGYILNFVTFWVEEDGRIMIDEVYSSENLEIESTNAWEFIWCYDRPGTLWNYNTARKYRDEGGQNSELTDILNRRDNSLEECSPQTLTFMKLDGETAADDIMYLDILRRDNE</sequence>